<dbReference type="Gene3D" id="3.40.50.150">
    <property type="entry name" value="Vaccinia Virus protein VP39"/>
    <property type="match status" value="1"/>
</dbReference>
<sequence>MIRLIGGEMPGWTEDRPPAGGALLRYVIDQLPDGADVLMAGPHDEALVDALATRASVTCLVRSQPDALALDATGVAVLCGTLTKLESERWDFVVALDGVGRLCSVEDAQLDWAESLAVLKRALRPGGTLLLAVENELGVHRLVDPATGTALQDNSAWRPLGEFDESRPGTPARLTARLAAEGLAVDWLGAAWPTPAAPTLIATSTALDSSSALAALAAGALATAYAEKSVLSDPRRLASTAVRAGLGAELAAGWLVVAHLAPRAAPALQLPPVLLGDGPLGERALPAGRLLEELLLGAALRGDLPTLRRLLTGWMAALPETTAESVIVDHDTFVALDPSAPPRADALRRFANTLLTGGYAHPWPAFTDLATLTEILHGVAGLPGDYPAVMDGEDPLVPDSRREHAEQLQALRRELADAASRAEFYEKLLGKREKELQKARRQIATFSDKAGYRFVKLGYGVARKARNRLRKGTK</sequence>
<dbReference type="RefSeq" id="WP_203729849.1">
    <property type="nucleotide sequence ID" value="NZ_BAAATX010000006.1"/>
</dbReference>
<keyword evidence="3" id="KW-1185">Reference proteome</keyword>
<gene>
    <name evidence="2" type="ORF">Adu01nite_50590</name>
</gene>
<feature type="coiled-coil region" evidence="1">
    <location>
        <begin position="401"/>
        <end position="449"/>
    </location>
</feature>
<keyword evidence="1" id="KW-0175">Coiled coil</keyword>
<organism evidence="2 3">
    <name type="scientific">Paractinoplanes durhamensis</name>
    <dbReference type="NCBI Taxonomy" id="113563"/>
    <lineage>
        <taxon>Bacteria</taxon>
        <taxon>Bacillati</taxon>
        <taxon>Actinomycetota</taxon>
        <taxon>Actinomycetes</taxon>
        <taxon>Micromonosporales</taxon>
        <taxon>Micromonosporaceae</taxon>
        <taxon>Paractinoplanes</taxon>
    </lineage>
</organism>
<comment type="caution">
    <text evidence="2">The sequence shown here is derived from an EMBL/GenBank/DDBJ whole genome shotgun (WGS) entry which is preliminary data.</text>
</comment>
<evidence type="ECO:0000256" key="1">
    <source>
        <dbReference type="SAM" id="Coils"/>
    </source>
</evidence>
<dbReference type="EMBL" id="BOML01000039">
    <property type="protein sequence ID" value="GIE03709.1"/>
    <property type="molecule type" value="Genomic_DNA"/>
</dbReference>
<accession>A0ABQ3Z1L1</accession>
<dbReference type="SUPFAM" id="SSF53335">
    <property type="entry name" value="S-adenosyl-L-methionine-dependent methyltransferases"/>
    <property type="match status" value="1"/>
</dbReference>
<evidence type="ECO:0000313" key="2">
    <source>
        <dbReference type="EMBL" id="GIE03709.1"/>
    </source>
</evidence>
<evidence type="ECO:0008006" key="4">
    <source>
        <dbReference type="Google" id="ProtNLM"/>
    </source>
</evidence>
<protein>
    <recommendedName>
        <fullName evidence="4">Class I SAM-dependent methyltransferase</fullName>
    </recommendedName>
</protein>
<dbReference type="InterPro" id="IPR029063">
    <property type="entry name" value="SAM-dependent_MTases_sf"/>
</dbReference>
<proteinExistence type="predicted"/>
<name>A0ABQ3Z1L1_9ACTN</name>
<reference evidence="2 3" key="1">
    <citation type="submission" date="2021-01" db="EMBL/GenBank/DDBJ databases">
        <title>Whole genome shotgun sequence of Actinoplanes durhamensis NBRC 14914.</title>
        <authorList>
            <person name="Komaki H."/>
            <person name="Tamura T."/>
        </authorList>
    </citation>
    <scope>NUCLEOTIDE SEQUENCE [LARGE SCALE GENOMIC DNA]</scope>
    <source>
        <strain evidence="2 3">NBRC 14914</strain>
    </source>
</reference>
<dbReference type="Proteomes" id="UP000637628">
    <property type="component" value="Unassembled WGS sequence"/>
</dbReference>
<evidence type="ECO:0000313" key="3">
    <source>
        <dbReference type="Proteomes" id="UP000637628"/>
    </source>
</evidence>